<dbReference type="InterPro" id="IPR001830">
    <property type="entry name" value="Glyco_trans_20"/>
</dbReference>
<dbReference type="PANTHER" id="PTHR10788">
    <property type="entry name" value="TREHALOSE-6-PHOSPHATE SYNTHASE"/>
    <property type="match status" value="1"/>
</dbReference>
<gene>
    <name evidence="4" type="ORF">HMPREF1541_08806</name>
</gene>
<protein>
    <submittedName>
        <fullName evidence="4">Alpha,alpha-trehalose-phosphate synthase (UDP-forming)</fullName>
    </submittedName>
</protein>
<evidence type="ECO:0000256" key="1">
    <source>
        <dbReference type="ARBA" id="ARBA00022676"/>
    </source>
</evidence>
<dbReference type="GO" id="GO:0005992">
    <property type="term" value="P:trehalose biosynthetic process"/>
    <property type="evidence" value="ECO:0007669"/>
    <property type="project" value="InterPro"/>
</dbReference>
<dbReference type="GeneID" id="19976145"/>
<dbReference type="STRING" id="1220924.W2RLE6"/>
<keyword evidence="5" id="KW-1185">Reference proteome</keyword>
<keyword evidence="2" id="KW-0808">Transferase</keyword>
<dbReference type="VEuPathDB" id="FungiDB:HMPREF1541_08806"/>
<dbReference type="FunFam" id="3.40.50.2000:FF:000010">
    <property type="entry name" value="Alpha,alpha-trehalose-phosphate synthase"/>
    <property type="match status" value="1"/>
</dbReference>
<dbReference type="HOGENOM" id="CLU_002351_7_2_1"/>
<dbReference type="CDD" id="cd03788">
    <property type="entry name" value="GT20_TPS"/>
    <property type="match status" value="1"/>
</dbReference>
<dbReference type="EMBL" id="KB822725">
    <property type="protein sequence ID" value="ETN36528.1"/>
    <property type="molecule type" value="Genomic_DNA"/>
</dbReference>
<dbReference type="Proteomes" id="UP000030752">
    <property type="component" value="Unassembled WGS sequence"/>
</dbReference>
<sequence length="591" mass="66568">MARKPRGEDDDEEQGSRLFVVANRLPISIKQRDDGGFDFGASAGGLASSLSGLASKTKFVWYGWPGIEVHRNDKEHLRQELERQHSAVPVFLSQELAEKHYNGFSNSILWPLLHRMPDKADSHPEWSDAYKEVNEIFAENLIPQLEDGDKVWIHDYHLLLLPSAIRRRLRNKKIKIGFFLHTPFPSEDFFSILPFREAICEGVFNSDVVGFHTRGYVEDFLDSAEKVLPGVRRSPHDLHYRDRTVIVHQFPIGIDPSRFRKALSTPEVQSELTSLTKTYADKTVLLGIDRLDYTKGVPQKLLAFDNFLKDNPSYVGKVVMIQVAVPTRPGVTEYVKLQHQVEQLVGRVNGNHSTASYTPVVYLHRSIPFEHLCALYALADICVVSPIRDGLNLVSYEYTICQAHKAATQACTGHHKEPGVLMLSQYTGAATTLRDSVIINPWDTPRFSEAIHMALHMPPPERKRRHESNVKVVEEQTSVRWGQKFLYCMETMQVDDEVEQPNDLQVRSHSQDERDRGQSDKGVDGTAEDGVDGSTLSETESRRLESVASAGAKDNPDASGPQLTSLSFKRLSQDSAARSKDRPSFDGNLDA</sequence>
<evidence type="ECO:0000313" key="5">
    <source>
        <dbReference type="Proteomes" id="UP000030752"/>
    </source>
</evidence>
<feature type="compositionally biased region" description="Basic and acidic residues" evidence="3">
    <location>
        <begin position="509"/>
        <end position="523"/>
    </location>
</feature>
<evidence type="ECO:0000313" key="4">
    <source>
        <dbReference type="EMBL" id="ETN36528.1"/>
    </source>
</evidence>
<dbReference type="OrthoDB" id="755951at2759"/>
<dbReference type="GO" id="GO:0005829">
    <property type="term" value="C:cytosol"/>
    <property type="evidence" value="ECO:0007669"/>
    <property type="project" value="TreeGrafter"/>
</dbReference>
<dbReference type="PANTHER" id="PTHR10788:SF106">
    <property type="entry name" value="BCDNA.GH08860"/>
    <property type="match status" value="1"/>
</dbReference>
<dbReference type="Gene3D" id="3.40.50.2000">
    <property type="entry name" value="Glycogen Phosphorylase B"/>
    <property type="match status" value="2"/>
</dbReference>
<feature type="region of interest" description="Disordered" evidence="3">
    <location>
        <begin position="499"/>
        <end position="591"/>
    </location>
</feature>
<name>W2RLE6_CYPE1</name>
<dbReference type="AlphaFoldDB" id="W2RLE6"/>
<dbReference type="eggNOG" id="KOG1050">
    <property type="taxonomic scope" value="Eukaryota"/>
</dbReference>
<dbReference type="GO" id="GO:0003825">
    <property type="term" value="F:alpha,alpha-trehalose-phosphate synthase (UDP-forming) activity"/>
    <property type="evidence" value="ECO:0007669"/>
    <property type="project" value="TreeGrafter"/>
</dbReference>
<reference evidence="4 5" key="1">
    <citation type="submission" date="2013-03" db="EMBL/GenBank/DDBJ databases">
        <title>The Genome Sequence of Phialophora europaea CBS 101466.</title>
        <authorList>
            <consortium name="The Broad Institute Genomics Platform"/>
            <person name="Cuomo C."/>
            <person name="de Hoog S."/>
            <person name="Gorbushina A."/>
            <person name="Walker B."/>
            <person name="Young S.K."/>
            <person name="Zeng Q."/>
            <person name="Gargeya S."/>
            <person name="Fitzgerald M."/>
            <person name="Haas B."/>
            <person name="Abouelleil A."/>
            <person name="Allen A.W."/>
            <person name="Alvarado L."/>
            <person name="Arachchi H.M."/>
            <person name="Berlin A.M."/>
            <person name="Chapman S.B."/>
            <person name="Gainer-Dewar J."/>
            <person name="Goldberg J."/>
            <person name="Griggs A."/>
            <person name="Gujja S."/>
            <person name="Hansen M."/>
            <person name="Howarth C."/>
            <person name="Imamovic A."/>
            <person name="Ireland A."/>
            <person name="Larimer J."/>
            <person name="McCowan C."/>
            <person name="Murphy C."/>
            <person name="Pearson M."/>
            <person name="Poon T.W."/>
            <person name="Priest M."/>
            <person name="Roberts A."/>
            <person name="Saif S."/>
            <person name="Shea T."/>
            <person name="Sisk P."/>
            <person name="Sykes S."/>
            <person name="Wortman J."/>
            <person name="Nusbaum C."/>
            <person name="Birren B."/>
        </authorList>
    </citation>
    <scope>NUCLEOTIDE SEQUENCE [LARGE SCALE GENOMIC DNA]</scope>
    <source>
        <strain evidence="4 5">CBS 101466</strain>
    </source>
</reference>
<evidence type="ECO:0000256" key="2">
    <source>
        <dbReference type="ARBA" id="ARBA00022679"/>
    </source>
</evidence>
<dbReference type="RefSeq" id="XP_008721346.1">
    <property type="nucleotide sequence ID" value="XM_008723124.1"/>
</dbReference>
<dbReference type="GO" id="GO:0004805">
    <property type="term" value="F:trehalose-phosphatase activity"/>
    <property type="evidence" value="ECO:0007669"/>
    <property type="project" value="TreeGrafter"/>
</dbReference>
<accession>W2RLE6</accession>
<dbReference type="Pfam" id="PF00982">
    <property type="entry name" value="Glyco_transf_20"/>
    <property type="match status" value="1"/>
</dbReference>
<proteinExistence type="predicted"/>
<organism evidence="4 5">
    <name type="scientific">Cyphellophora europaea (strain CBS 101466)</name>
    <name type="common">Phialophora europaea</name>
    <dbReference type="NCBI Taxonomy" id="1220924"/>
    <lineage>
        <taxon>Eukaryota</taxon>
        <taxon>Fungi</taxon>
        <taxon>Dikarya</taxon>
        <taxon>Ascomycota</taxon>
        <taxon>Pezizomycotina</taxon>
        <taxon>Eurotiomycetes</taxon>
        <taxon>Chaetothyriomycetidae</taxon>
        <taxon>Chaetothyriales</taxon>
        <taxon>Cyphellophoraceae</taxon>
        <taxon>Cyphellophora</taxon>
    </lineage>
</organism>
<evidence type="ECO:0000256" key="3">
    <source>
        <dbReference type="SAM" id="MobiDB-lite"/>
    </source>
</evidence>
<keyword evidence="1" id="KW-0328">Glycosyltransferase</keyword>
<dbReference type="InParanoid" id="W2RLE6"/>
<dbReference type="SUPFAM" id="SSF53756">
    <property type="entry name" value="UDP-Glycosyltransferase/glycogen phosphorylase"/>
    <property type="match status" value="1"/>
</dbReference>